<dbReference type="Proteomes" id="UP000001844">
    <property type="component" value="Chromosome"/>
</dbReference>
<keyword evidence="3" id="KW-0238">DNA-binding</keyword>
<protein>
    <submittedName>
        <fullName evidence="6">Restriction modification system DNA specificity domain protein</fullName>
    </submittedName>
</protein>
<dbReference type="GO" id="GO:0009307">
    <property type="term" value="P:DNA restriction-modification system"/>
    <property type="evidence" value="ECO:0007669"/>
    <property type="project" value="UniProtKB-KW"/>
</dbReference>
<evidence type="ECO:0000256" key="2">
    <source>
        <dbReference type="ARBA" id="ARBA00022747"/>
    </source>
</evidence>
<gene>
    <name evidence="6" type="ordered locus">Nhal_1985</name>
</gene>
<keyword evidence="2" id="KW-0680">Restriction system</keyword>
<dbReference type="HOGENOM" id="CLU_021095_2_3_6"/>
<dbReference type="CDD" id="cd17246">
    <property type="entry name" value="RMtype1_S_SonII-TRD2-CR2_like"/>
    <property type="match status" value="1"/>
</dbReference>
<feature type="compositionally biased region" description="Low complexity" evidence="4">
    <location>
        <begin position="436"/>
        <end position="451"/>
    </location>
</feature>
<evidence type="ECO:0000313" key="7">
    <source>
        <dbReference type="Proteomes" id="UP000001844"/>
    </source>
</evidence>
<dbReference type="eggNOG" id="COG0732">
    <property type="taxonomic scope" value="Bacteria"/>
</dbReference>
<sequence>MNQVLPHGWRFVSVEKLKSAEARSLAAGPFGSSISSRYFVNEGVPVIRGANLSEGKQRFIPSGFAFITRDKAKEFKGAHVKSGDLVFTCWGTLGQVGLIPRDGPYDSYVISNKQLKLRPDPDIASSEFLYYYFSSPTLRKRFNDVAIGSAVPGINLGILRRELVPLPPLRMQEKIAAILTAYDDLIEVNKRRIALLEKMAEELYREWFVRLRFPGYQDTRFVKGVPEGWDVVSLENFCETITDGTHDTPKPVDSGHLLVTGKNIKSNQIDFTGAYFISEQDHREISKRSGLREGDILYSNIGTIGQTAIVGAKPDYSVKNVIIFRPRNAHDSLFLFHVLKNPAISEHLLAMASGASQQFIGLGTARSFNILKPNSIILEEFGKTVSKFFEQRNTLISMNHILCSSRDLLLPRLISGKLSVEDLDIQFPPSMQEDTPAAPAEQEALPETRYA</sequence>
<comment type="similarity">
    <text evidence="1">Belongs to the type-I restriction system S methylase family.</text>
</comment>
<evidence type="ECO:0000256" key="3">
    <source>
        <dbReference type="ARBA" id="ARBA00023125"/>
    </source>
</evidence>
<dbReference type="PANTHER" id="PTHR30408">
    <property type="entry name" value="TYPE-1 RESTRICTION ENZYME ECOKI SPECIFICITY PROTEIN"/>
    <property type="match status" value="1"/>
</dbReference>
<dbReference type="InterPro" id="IPR052021">
    <property type="entry name" value="Type-I_RS_S_subunit"/>
</dbReference>
<organism evidence="6 7">
    <name type="scientific">Nitrosococcus halophilus (strain Nc4)</name>
    <dbReference type="NCBI Taxonomy" id="472759"/>
    <lineage>
        <taxon>Bacteria</taxon>
        <taxon>Pseudomonadati</taxon>
        <taxon>Pseudomonadota</taxon>
        <taxon>Gammaproteobacteria</taxon>
        <taxon>Chromatiales</taxon>
        <taxon>Chromatiaceae</taxon>
        <taxon>Nitrosococcus</taxon>
    </lineage>
</organism>
<evidence type="ECO:0000313" key="6">
    <source>
        <dbReference type="EMBL" id="ADE15093.1"/>
    </source>
</evidence>
<dbReference type="KEGG" id="nhl:Nhal_1985"/>
<name>D5C3X1_NITHN</name>
<dbReference type="REBASE" id="25080">
    <property type="entry name" value="S.NhaNc4ORF1984P"/>
</dbReference>
<reference evidence="7" key="1">
    <citation type="submission" date="2010-04" db="EMBL/GenBank/DDBJ databases">
        <title>Complete genome sequence of Nitrosococcus halophilus Nc4, a salt-adapted, aerobic obligate ammonia-oxidizing sulfur purple bacterium.</title>
        <authorList>
            <consortium name="US DOE Joint Genome Institute"/>
            <person name="Campbell M.A."/>
            <person name="Malfatti S.A."/>
            <person name="Chain P.S.G."/>
            <person name="Heidelberg J.F."/>
            <person name="Ward B.B."/>
            <person name="Klotz M.G."/>
        </authorList>
    </citation>
    <scope>NUCLEOTIDE SEQUENCE [LARGE SCALE GENOMIC DNA]</scope>
    <source>
        <strain evidence="7">Nc4</strain>
    </source>
</reference>
<dbReference type="GO" id="GO:0003677">
    <property type="term" value="F:DNA binding"/>
    <property type="evidence" value="ECO:0007669"/>
    <property type="project" value="UniProtKB-KW"/>
</dbReference>
<proteinExistence type="inferred from homology"/>
<feature type="region of interest" description="Disordered" evidence="4">
    <location>
        <begin position="428"/>
        <end position="451"/>
    </location>
</feature>
<dbReference type="InterPro" id="IPR044946">
    <property type="entry name" value="Restrct_endonuc_typeI_TRD_sf"/>
</dbReference>
<evidence type="ECO:0000259" key="5">
    <source>
        <dbReference type="Pfam" id="PF01420"/>
    </source>
</evidence>
<evidence type="ECO:0000256" key="1">
    <source>
        <dbReference type="ARBA" id="ARBA00010923"/>
    </source>
</evidence>
<accession>D5C3X1</accession>
<dbReference type="SUPFAM" id="SSF116734">
    <property type="entry name" value="DNA methylase specificity domain"/>
    <property type="match status" value="2"/>
</dbReference>
<dbReference type="RefSeq" id="WP_013032959.1">
    <property type="nucleotide sequence ID" value="NC_013960.1"/>
</dbReference>
<dbReference type="EMBL" id="CP001798">
    <property type="protein sequence ID" value="ADE15093.1"/>
    <property type="molecule type" value="Genomic_DNA"/>
</dbReference>
<dbReference type="OrthoDB" id="9798929at2"/>
<evidence type="ECO:0000256" key="4">
    <source>
        <dbReference type="SAM" id="MobiDB-lite"/>
    </source>
</evidence>
<dbReference type="PANTHER" id="PTHR30408:SF13">
    <property type="entry name" value="TYPE I RESTRICTION ENZYME HINDI SPECIFICITY SUBUNIT"/>
    <property type="match status" value="1"/>
</dbReference>
<dbReference type="Gene3D" id="3.90.220.20">
    <property type="entry name" value="DNA methylase specificity domains"/>
    <property type="match status" value="2"/>
</dbReference>
<dbReference type="AlphaFoldDB" id="D5C3X1"/>
<keyword evidence="7" id="KW-1185">Reference proteome</keyword>
<dbReference type="STRING" id="472759.Nhal_1985"/>
<dbReference type="Pfam" id="PF01420">
    <property type="entry name" value="Methylase_S"/>
    <property type="match status" value="1"/>
</dbReference>
<dbReference type="InterPro" id="IPR000055">
    <property type="entry name" value="Restrct_endonuc_typeI_TRD"/>
</dbReference>
<feature type="domain" description="Type I restriction modification DNA specificity" evidence="5">
    <location>
        <begin position="41"/>
        <end position="197"/>
    </location>
</feature>